<accession>A0A1Q3ECH4</accession>
<feature type="compositionally biased region" description="Basic and acidic residues" evidence="1">
    <location>
        <begin position="90"/>
        <end position="101"/>
    </location>
</feature>
<dbReference type="Proteomes" id="UP000188533">
    <property type="component" value="Unassembled WGS sequence"/>
</dbReference>
<dbReference type="Gene3D" id="2.30.29.30">
    <property type="entry name" value="Pleckstrin-homology domain (PH domain)/Phosphotyrosine-binding domain (PTB)"/>
    <property type="match status" value="2"/>
</dbReference>
<evidence type="ECO:0000313" key="3">
    <source>
        <dbReference type="Proteomes" id="UP000188533"/>
    </source>
</evidence>
<feature type="compositionally biased region" description="Polar residues" evidence="1">
    <location>
        <begin position="344"/>
        <end position="362"/>
    </location>
</feature>
<reference evidence="2 3" key="2">
    <citation type="submission" date="2017-02" db="EMBL/GenBank/DDBJ databases">
        <title>A genome survey and senescence transcriptome analysis in Lentinula edodes.</title>
        <authorList>
            <person name="Sakamoto Y."/>
            <person name="Nakade K."/>
            <person name="Sato S."/>
            <person name="Yoshida Y."/>
            <person name="Miyazaki K."/>
            <person name="Natsume S."/>
            <person name="Konno N."/>
        </authorList>
    </citation>
    <scope>NUCLEOTIDE SEQUENCE [LARGE SCALE GENOMIC DNA]</scope>
    <source>
        <strain evidence="2 3">NBRC 111202</strain>
    </source>
</reference>
<feature type="compositionally biased region" description="Basic and acidic residues" evidence="1">
    <location>
        <begin position="538"/>
        <end position="547"/>
    </location>
</feature>
<dbReference type="PANTHER" id="PTHR37283">
    <property type="entry name" value="PH DOMAIN-CONTAINING PROTEIN YHR131C"/>
    <property type="match status" value="1"/>
</dbReference>
<feature type="compositionally biased region" description="Polar residues" evidence="1">
    <location>
        <begin position="631"/>
        <end position="661"/>
    </location>
</feature>
<feature type="compositionally biased region" description="Low complexity" evidence="1">
    <location>
        <begin position="582"/>
        <end position="591"/>
    </location>
</feature>
<proteinExistence type="predicted"/>
<feature type="region of interest" description="Disordered" evidence="1">
    <location>
        <begin position="88"/>
        <end position="171"/>
    </location>
</feature>
<protein>
    <submittedName>
        <fullName evidence="2">Uncharacterized protein Moror_2790</fullName>
    </submittedName>
</protein>
<dbReference type="PANTHER" id="PTHR37283:SF1">
    <property type="entry name" value="PH DOMAIN-CONTAINING PROTEIN YHR131C"/>
    <property type="match status" value="1"/>
</dbReference>
<feature type="compositionally biased region" description="Polar residues" evidence="1">
    <location>
        <begin position="102"/>
        <end position="112"/>
    </location>
</feature>
<reference evidence="2 3" key="1">
    <citation type="submission" date="2016-08" db="EMBL/GenBank/DDBJ databases">
        <authorList>
            <consortium name="Lentinula edodes genome sequencing consortium"/>
            <person name="Sakamoto Y."/>
            <person name="Nakade K."/>
            <person name="Sato S."/>
            <person name="Yoshida Y."/>
            <person name="Miyazaki K."/>
            <person name="Natsume S."/>
            <person name="Konno N."/>
        </authorList>
    </citation>
    <scope>NUCLEOTIDE SEQUENCE [LARGE SCALE GENOMIC DNA]</scope>
    <source>
        <strain evidence="2 3">NBRC 111202</strain>
    </source>
</reference>
<feature type="compositionally biased region" description="Basic and acidic residues" evidence="1">
    <location>
        <begin position="287"/>
        <end position="315"/>
    </location>
</feature>
<feature type="compositionally biased region" description="Low complexity" evidence="1">
    <location>
        <begin position="663"/>
        <end position="691"/>
    </location>
</feature>
<evidence type="ECO:0000256" key="1">
    <source>
        <dbReference type="SAM" id="MobiDB-lite"/>
    </source>
</evidence>
<evidence type="ECO:0000313" key="2">
    <source>
        <dbReference type="EMBL" id="GAW04891.1"/>
    </source>
</evidence>
<comment type="caution">
    <text evidence="2">The sequence shown here is derived from an EMBL/GenBank/DDBJ whole genome shotgun (WGS) entry which is preliminary data.</text>
</comment>
<feature type="compositionally biased region" description="Pro residues" evidence="1">
    <location>
        <begin position="61"/>
        <end position="73"/>
    </location>
</feature>
<name>A0A1Q3ECH4_LENED</name>
<feature type="region of interest" description="Disordered" evidence="1">
    <location>
        <begin position="275"/>
        <end position="322"/>
    </location>
</feature>
<feature type="region of interest" description="Disordered" evidence="1">
    <location>
        <begin position="334"/>
        <end position="376"/>
    </location>
</feature>
<feature type="compositionally biased region" description="Acidic residues" evidence="1">
    <location>
        <begin position="13"/>
        <end position="48"/>
    </location>
</feature>
<dbReference type="EMBL" id="BDGU01000215">
    <property type="protein sequence ID" value="GAW04891.1"/>
    <property type="molecule type" value="Genomic_DNA"/>
</dbReference>
<feature type="region of interest" description="Disordered" evidence="1">
    <location>
        <begin position="394"/>
        <end position="422"/>
    </location>
</feature>
<organism evidence="2 3">
    <name type="scientific">Lentinula edodes</name>
    <name type="common">Shiitake mushroom</name>
    <name type="synonym">Lentinus edodes</name>
    <dbReference type="NCBI Taxonomy" id="5353"/>
    <lineage>
        <taxon>Eukaryota</taxon>
        <taxon>Fungi</taxon>
        <taxon>Dikarya</taxon>
        <taxon>Basidiomycota</taxon>
        <taxon>Agaricomycotina</taxon>
        <taxon>Agaricomycetes</taxon>
        <taxon>Agaricomycetidae</taxon>
        <taxon>Agaricales</taxon>
        <taxon>Marasmiineae</taxon>
        <taxon>Omphalotaceae</taxon>
        <taxon>Lentinula</taxon>
    </lineage>
</organism>
<dbReference type="AlphaFoldDB" id="A0A1Q3ECH4"/>
<gene>
    <name evidence="2" type="ORF">LENED_006709</name>
</gene>
<feature type="compositionally biased region" description="Low complexity" evidence="1">
    <location>
        <begin position="126"/>
        <end position="141"/>
    </location>
</feature>
<feature type="compositionally biased region" description="Polar residues" evidence="1">
    <location>
        <begin position="715"/>
        <end position="740"/>
    </location>
</feature>
<feature type="region of interest" description="Disordered" evidence="1">
    <location>
        <begin position="538"/>
        <end position="691"/>
    </location>
</feature>
<dbReference type="SUPFAM" id="SSF50729">
    <property type="entry name" value="PH domain-like"/>
    <property type="match status" value="1"/>
</dbReference>
<feature type="region of interest" description="Disordered" evidence="1">
    <location>
        <begin position="715"/>
        <end position="741"/>
    </location>
</feature>
<feature type="region of interest" description="Disordered" evidence="1">
    <location>
        <begin position="1"/>
        <end position="75"/>
    </location>
</feature>
<sequence>MPALPMAGKDQRDNEDDHEDVDGDADSSDDDEDTDVDVEGDGEAEDDDTRSSTESQFHTLPLPPPPPTLPSVLPPVNLTKIDFSFLNFDPKGKQRANDDSGKTPTASLQTPRFGSHNDYFSAQHYGSSGSGENSNPNSSNGTPRIHSPVPGKTPSAIPARTPKASEFTVNRTPLPVRPGIYQHASRSMIDIPGLGVGSAATNLIKEDKRAEVNINVANSLTPDGVLDHVGGIKRHEAQPEVELGTAKASSSTTSTTATITATSVLSLLEDVASDPSISTTRTGSLMEKTRKPLSSRKDASLITEEPRDPHARKDTLALGPSPHLSMEEHLAHIQAPARPPPPSNSTETTAAARNGRPSSTGSLLRRRSMPTFNVGSPPPPYPSFVLDYPHSQTFAAGPLPPPHPLAQHVRPSPSPHAEEGNERLPAYSNDIFLRAIMPRKVEFVSPGVQAKDRKWRKVVCELEGTVFRVYRCPPEFTGTGKVTDWWERKVGVGDMSVGVGVGGYPSTPAGHGGTATIAGATGSMTAEEKLREQERLRQEKIDGERGGRSMVTQIALPPPTNVHLEVSASSAHSSRTRDRPSSRSVSRSVSRSRQDGDESPPQHRSRLVNIFKAPKSHKRTQSEFLNVPDNHPNSGPSTARSSFNISRSPSRPSFGDSQESAMNRENSLNSNSNVSNMSANRGMGSTISSSSLSVSIPSSASAISSLISASSNLGTASGLSSAAPTPITSAPSSTFPTNRYPNGVTCPPPNKDDLIQSFTLQHAESGLGNDYLKRKNVIRVRMEGEQFLLQARDVTAVVDWIEGLHSAANIALDLDERPMPRGPLFPRRRRRRPRRTNDSFSFLCIKKFYDHP</sequence>
<dbReference type="STRING" id="5353.A0A1Q3ECH4"/>
<keyword evidence="3" id="KW-1185">Reference proteome</keyword>
<dbReference type="InterPro" id="IPR011993">
    <property type="entry name" value="PH-like_dom_sf"/>
</dbReference>